<reference evidence="2 3" key="1">
    <citation type="submission" date="2023-05" db="EMBL/GenBank/DDBJ databases">
        <authorList>
            <person name="Gao F."/>
        </authorList>
    </citation>
    <scope>NUCLEOTIDE SEQUENCE [LARGE SCALE GENOMIC DNA]</scope>
    <source>
        <strain evidence="2 3">MIMF12</strain>
    </source>
</reference>
<evidence type="ECO:0000256" key="1">
    <source>
        <dbReference type="SAM" id="Phobius"/>
    </source>
</evidence>
<evidence type="ECO:0000313" key="3">
    <source>
        <dbReference type="Proteomes" id="UP001302059"/>
    </source>
</evidence>
<organism evidence="2 3">
    <name type="scientific">Deinococcus rhizophilus</name>
    <dbReference type="NCBI Taxonomy" id="3049544"/>
    <lineage>
        <taxon>Bacteria</taxon>
        <taxon>Thermotogati</taxon>
        <taxon>Deinococcota</taxon>
        <taxon>Deinococci</taxon>
        <taxon>Deinococcales</taxon>
        <taxon>Deinococcaceae</taxon>
        <taxon>Deinococcus</taxon>
    </lineage>
</organism>
<gene>
    <name evidence="2" type="ORF">QOL99_06560</name>
</gene>
<comment type="caution">
    <text evidence="2">The sequence shown here is derived from an EMBL/GenBank/DDBJ whole genome shotgun (WGS) entry which is preliminary data.</text>
</comment>
<keyword evidence="1" id="KW-0472">Membrane</keyword>
<proteinExistence type="predicted"/>
<feature type="transmembrane region" description="Helical" evidence="1">
    <location>
        <begin position="42"/>
        <end position="64"/>
    </location>
</feature>
<dbReference type="Proteomes" id="UP001302059">
    <property type="component" value="Unassembled WGS sequence"/>
</dbReference>
<accession>A0ABT7JIL5</accession>
<keyword evidence="1" id="KW-0812">Transmembrane</keyword>
<evidence type="ECO:0000313" key="2">
    <source>
        <dbReference type="EMBL" id="MDL2343808.1"/>
    </source>
</evidence>
<dbReference type="RefSeq" id="WP_285522412.1">
    <property type="nucleotide sequence ID" value="NZ_JASNGB010000040.1"/>
</dbReference>
<sequence length="72" mass="7467">MPPLLLRVLFGLSVLGVVACFFGVLAALRLGFGPDAPVPRESALLLAALAALGLVLSGAALWWLGRRLDRAG</sequence>
<dbReference type="EMBL" id="JASNGB010000040">
    <property type="protein sequence ID" value="MDL2343808.1"/>
    <property type="molecule type" value="Genomic_DNA"/>
</dbReference>
<protein>
    <submittedName>
        <fullName evidence="2">Uncharacterized protein</fullName>
    </submittedName>
</protein>
<name>A0ABT7JIL5_9DEIO</name>
<dbReference type="PROSITE" id="PS51257">
    <property type="entry name" value="PROKAR_LIPOPROTEIN"/>
    <property type="match status" value="1"/>
</dbReference>
<keyword evidence="1" id="KW-1133">Transmembrane helix</keyword>
<keyword evidence="3" id="KW-1185">Reference proteome</keyword>